<accession>A0A9P0MMU8</accession>
<dbReference type="InterPro" id="IPR040025">
    <property type="entry name" value="Znf622/Rei1/Reh1"/>
</dbReference>
<keyword evidence="2" id="KW-1185">Reference proteome</keyword>
<evidence type="ECO:0000313" key="2">
    <source>
        <dbReference type="Proteomes" id="UP001152798"/>
    </source>
</evidence>
<organism evidence="1 2">
    <name type="scientific">Nezara viridula</name>
    <name type="common">Southern green stink bug</name>
    <name type="synonym">Cimex viridulus</name>
    <dbReference type="NCBI Taxonomy" id="85310"/>
    <lineage>
        <taxon>Eukaryota</taxon>
        <taxon>Metazoa</taxon>
        <taxon>Ecdysozoa</taxon>
        <taxon>Arthropoda</taxon>
        <taxon>Hexapoda</taxon>
        <taxon>Insecta</taxon>
        <taxon>Pterygota</taxon>
        <taxon>Neoptera</taxon>
        <taxon>Paraneoptera</taxon>
        <taxon>Hemiptera</taxon>
        <taxon>Heteroptera</taxon>
        <taxon>Panheteroptera</taxon>
        <taxon>Pentatomomorpha</taxon>
        <taxon>Pentatomoidea</taxon>
        <taxon>Pentatomidae</taxon>
        <taxon>Pentatominae</taxon>
        <taxon>Nezara</taxon>
    </lineage>
</organism>
<dbReference type="OrthoDB" id="19329at2759"/>
<dbReference type="GO" id="GO:0030687">
    <property type="term" value="C:preribosome, large subunit precursor"/>
    <property type="evidence" value="ECO:0007669"/>
    <property type="project" value="TreeGrafter"/>
</dbReference>
<dbReference type="Proteomes" id="UP001152798">
    <property type="component" value="Chromosome 5"/>
</dbReference>
<name>A0A9P0MMU8_NEZVI</name>
<dbReference type="PANTHER" id="PTHR13182:SF8">
    <property type="entry name" value="CYTOPLASMIC 60S SUBUNIT BIOGENESIS FACTOR ZNF622"/>
    <property type="match status" value="1"/>
</dbReference>
<reference evidence="1" key="1">
    <citation type="submission" date="2022-01" db="EMBL/GenBank/DDBJ databases">
        <authorList>
            <person name="King R."/>
        </authorList>
    </citation>
    <scope>NUCLEOTIDE SEQUENCE</scope>
</reference>
<gene>
    <name evidence="1" type="ORF">NEZAVI_LOCUS10209</name>
</gene>
<protein>
    <submittedName>
        <fullName evidence="1">Uncharacterized protein</fullName>
    </submittedName>
</protein>
<sequence length="167" mass="19647">MCLWCNTSGKKFYSMDAAQAYMRDKGHCKVFHVGHTLIYFEFFYNYSKSHPDYVKGMDKDEEINIFELDSEDLTLTLSSGATIVHRTLFTYYKQHYGNKDTVVAKRNKISKVLSTYRALGWKETEKEIAVRKAKDIRYMRAVQSKMAMRLGVKTNKLQKHFRPQVNF</sequence>
<dbReference type="PANTHER" id="PTHR13182">
    <property type="entry name" value="ZINC FINGER PROTEIN 622"/>
    <property type="match status" value="1"/>
</dbReference>
<dbReference type="AlphaFoldDB" id="A0A9P0MMU8"/>
<evidence type="ECO:0000313" key="1">
    <source>
        <dbReference type="EMBL" id="CAH1401123.1"/>
    </source>
</evidence>
<dbReference type="EMBL" id="OV725081">
    <property type="protein sequence ID" value="CAH1401123.1"/>
    <property type="molecule type" value="Genomic_DNA"/>
</dbReference>
<proteinExistence type="predicted"/>
<dbReference type="GO" id="GO:0042273">
    <property type="term" value="P:ribosomal large subunit biogenesis"/>
    <property type="evidence" value="ECO:0007669"/>
    <property type="project" value="TreeGrafter"/>
</dbReference>